<feature type="domain" description="IrrE N-terminal-like" evidence="1">
    <location>
        <begin position="35"/>
        <end position="162"/>
    </location>
</feature>
<sequence>MANTLETKAKIRASEIRDKLGFSKEPVANIFSLIESLGILLTKKPIYDSNISAYFIHYKNNYLFFINSAHTLGRQHFSAAHELYHYYYDKNLNGTICDTFKFKNQRNESETLADYFAVHFLMPEDGIYKFFNLVGEDIDINKIIKAQNYFKVSFKAMLVRLKVLGLIDKSEYDRYSTIHLNSTFARLGYTRELIRPTEETYIPQSYLEILYENYDKNQITERAYKEYLSDVGLSIEDLKIEEEVEDLAEETSFDY</sequence>
<dbReference type="Proteomes" id="UP000621436">
    <property type="component" value="Unassembled WGS sequence"/>
</dbReference>
<dbReference type="RefSeq" id="WP_270452120.1">
    <property type="nucleotide sequence ID" value="NZ_JADPIE010000001.1"/>
</dbReference>
<dbReference type="AlphaFoldDB" id="A0A931AMG1"/>
<organism evidence="2 3">
    <name type="scientific">Halonatronomonas betaini</name>
    <dbReference type="NCBI Taxonomy" id="2778430"/>
    <lineage>
        <taxon>Bacteria</taxon>
        <taxon>Bacillati</taxon>
        <taxon>Bacillota</taxon>
        <taxon>Clostridia</taxon>
        <taxon>Halanaerobiales</taxon>
        <taxon>Halarsenatibacteraceae</taxon>
        <taxon>Halonatronomonas</taxon>
    </lineage>
</organism>
<reference evidence="2" key="1">
    <citation type="submission" date="2020-11" db="EMBL/GenBank/DDBJ databases">
        <title>Halonatronomonas betainensis gen. nov., sp. nov. a novel haloalkaliphilic representative of the family Halanaerobiacae capable of betaine degradation.</title>
        <authorList>
            <person name="Boltyanskaya Y."/>
            <person name="Kevbrin V."/>
            <person name="Detkova E."/>
            <person name="Grouzdev D.S."/>
            <person name="Koziaeva V."/>
            <person name="Zhilina T."/>
        </authorList>
    </citation>
    <scope>NUCLEOTIDE SEQUENCE</scope>
    <source>
        <strain evidence="2">Z-7014</strain>
    </source>
</reference>
<dbReference type="InterPro" id="IPR052345">
    <property type="entry name" value="Rad_response_metalloprotease"/>
</dbReference>
<name>A0A931AMG1_9FIRM</name>
<gene>
    <name evidence="2" type="ORF">I0Q91_00270</name>
</gene>
<evidence type="ECO:0000313" key="2">
    <source>
        <dbReference type="EMBL" id="MBF8435498.1"/>
    </source>
</evidence>
<evidence type="ECO:0000259" key="1">
    <source>
        <dbReference type="Pfam" id="PF06114"/>
    </source>
</evidence>
<comment type="caution">
    <text evidence="2">The sequence shown here is derived from an EMBL/GenBank/DDBJ whole genome shotgun (WGS) entry which is preliminary data.</text>
</comment>
<keyword evidence="3" id="KW-1185">Reference proteome</keyword>
<dbReference type="Pfam" id="PF06114">
    <property type="entry name" value="Peptidase_M78"/>
    <property type="match status" value="1"/>
</dbReference>
<proteinExistence type="predicted"/>
<protein>
    <submittedName>
        <fullName evidence="2">ImmA/IrrE family metallo-endopeptidase</fullName>
    </submittedName>
</protein>
<evidence type="ECO:0000313" key="3">
    <source>
        <dbReference type="Proteomes" id="UP000621436"/>
    </source>
</evidence>
<dbReference type="PANTHER" id="PTHR43236:SF2">
    <property type="entry name" value="BLL0069 PROTEIN"/>
    <property type="match status" value="1"/>
</dbReference>
<accession>A0A931AMG1</accession>
<dbReference type="InterPro" id="IPR010359">
    <property type="entry name" value="IrrE_HExxH"/>
</dbReference>
<dbReference type="EMBL" id="JADPIE010000001">
    <property type="protein sequence ID" value="MBF8435498.1"/>
    <property type="molecule type" value="Genomic_DNA"/>
</dbReference>
<dbReference type="PANTHER" id="PTHR43236">
    <property type="entry name" value="ANTITOXIN HIGA1"/>
    <property type="match status" value="1"/>
</dbReference>
<dbReference type="Gene3D" id="1.10.10.2910">
    <property type="match status" value="1"/>
</dbReference>